<sequence length="148" mass="16780">MSLEFCCFRSSAKIRLTTLGIFPFLSTPPFVVATSVTAATRTLDPDNRWGLHFPNLRLYFTAFLMTMFLSTVYIKPLEKEYVFKQIFLLTKLQSDVRNAVSSCGVSIFVFDEVHKMPPGVLNALVPFLGFSQSIDGVDYRRSIFIFLG</sequence>
<organism evidence="2 3">
    <name type="scientific">Dibothriocephalus latus</name>
    <name type="common">Fish tapeworm</name>
    <name type="synonym">Diphyllobothrium latum</name>
    <dbReference type="NCBI Taxonomy" id="60516"/>
    <lineage>
        <taxon>Eukaryota</taxon>
        <taxon>Metazoa</taxon>
        <taxon>Spiralia</taxon>
        <taxon>Lophotrochozoa</taxon>
        <taxon>Platyhelminthes</taxon>
        <taxon>Cestoda</taxon>
        <taxon>Eucestoda</taxon>
        <taxon>Diphyllobothriidea</taxon>
        <taxon>Diphyllobothriidae</taxon>
        <taxon>Dibothriocephalus</taxon>
    </lineage>
</organism>
<reference evidence="2 3" key="1">
    <citation type="submission" date="2018-11" db="EMBL/GenBank/DDBJ databases">
        <authorList>
            <consortium name="Pathogen Informatics"/>
        </authorList>
    </citation>
    <scope>NUCLEOTIDE SEQUENCE [LARGE SCALE GENOMIC DNA]</scope>
</reference>
<dbReference type="GO" id="GO:0016887">
    <property type="term" value="F:ATP hydrolysis activity"/>
    <property type="evidence" value="ECO:0007669"/>
    <property type="project" value="InterPro"/>
</dbReference>
<evidence type="ECO:0000313" key="3">
    <source>
        <dbReference type="Proteomes" id="UP000281553"/>
    </source>
</evidence>
<dbReference type="GO" id="GO:0005737">
    <property type="term" value="C:cytoplasm"/>
    <property type="evidence" value="ECO:0007669"/>
    <property type="project" value="UniProtKB-ARBA"/>
</dbReference>
<dbReference type="PANTHER" id="PTHR10760:SF2">
    <property type="entry name" value="LD13476P-RELATED"/>
    <property type="match status" value="1"/>
</dbReference>
<keyword evidence="1" id="KW-0812">Transmembrane</keyword>
<evidence type="ECO:0000313" key="2">
    <source>
        <dbReference type="EMBL" id="VDN40441.1"/>
    </source>
</evidence>
<dbReference type="AlphaFoldDB" id="A0A3P7PC43"/>
<keyword evidence="1" id="KW-0472">Membrane</keyword>
<proteinExistence type="predicted"/>
<name>A0A3P7PC43_DIBLA</name>
<dbReference type="InterPro" id="IPR010448">
    <property type="entry name" value="Torsin"/>
</dbReference>
<accession>A0A3P7PC43</accession>
<gene>
    <name evidence="2" type="ORF">DILT_LOCUS18241</name>
</gene>
<protein>
    <submittedName>
        <fullName evidence="2">Uncharacterized protein</fullName>
    </submittedName>
</protein>
<dbReference type="Proteomes" id="UP000281553">
    <property type="component" value="Unassembled WGS sequence"/>
</dbReference>
<dbReference type="GO" id="GO:0005524">
    <property type="term" value="F:ATP binding"/>
    <property type="evidence" value="ECO:0007669"/>
    <property type="project" value="InterPro"/>
</dbReference>
<evidence type="ECO:0000256" key="1">
    <source>
        <dbReference type="SAM" id="Phobius"/>
    </source>
</evidence>
<dbReference type="PANTHER" id="PTHR10760">
    <property type="entry name" value="TORSIN"/>
    <property type="match status" value="1"/>
</dbReference>
<feature type="transmembrane region" description="Helical" evidence="1">
    <location>
        <begin position="57"/>
        <end position="74"/>
    </location>
</feature>
<dbReference type="OrthoDB" id="19623at2759"/>
<dbReference type="EMBL" id="UYRU01098644">
    <property type="protein sequence ID" value="VDN40441.1"/>
    <property type="molecule type" value="Genomic_DNA"/>
</dbReference>
<keyword evidence="3" id="KW-1185">Reference proteome</keyword>
<keyword evidence="1" id="KW-1133">Transmembrane helix</keyword>